<protein>
    <submittedName>
        <fullName evidence="3">DUF1574 domain-containing protein</fullName>
    </submittedName>
</protein>
<dbReference type="GO" id="GO:0047756">
    <property type="term" value="F:chondroitin 4-sulfotransferase activity"/>
    <property type="evidence" value="ECO:0007669"/>
    <property type="project" value="InterPro"/>
</dbReference>
<evidence type="ECO:0000313" key="2">
    <source>
        <dbReference type="Proteomes" id="UP000038045"/>
    </source>
</evidence>
<keyword evidence="2" id="KW-1185">Reference proteome</keyword>
<sequence length="290" mass="34673">MEKNTLRIFIDIIVVISILSLIFNYSYWKITQFERSFMDKSKGFFPMGNSGKYMSNYIIWPGPNFLLCSDVPNTSNFFDLIFRNGINVTHDDIFSNSKYFNLKNALKNDVNSSEWTLILFTQNPLLRFLNNFIEYCGIYSKYSTESSSFCFLCHGDLSCFVTKLFDYLKDQNLVKDYYQPSLRDKLFVPQFWKCNLKIDNPNYSMIQTDNKSEFYTKLSEILTNVSLSFKRESQLYRRAQKIAIDQQKKINDSTWNFYEDLLTNNEYILTKFITMYFYDYYILSYQIPYF</sequence>
<feature type="transmembrane region" description="Helical" evidence="1">
    <location>
        <begin position="6"/>
        <end position="28"/>
    </location>
</feature>
<dbReference type="GO" id="GO:0050650">
    <property type="term" value="P:chondroitin sulfate proteoglycan biosynthetic process"/>
    <property type="evidence" value="ECO:0007669"/>
    <property type="project" value="InterPro"/>
</dbReference>
<name>A0A0N4ZWH0_PARTI</name>
<dbReference type="Proteomes" id="UP000038045">
    <property type="component" value="Unplaced"/>
</dbReference>
<dbReference type="PANTHER" id="PTHR22900">
    <property type="entry name" value="PROTEIN CBG14245-RELATED"/>
    <property type="match status" value="1"/>
</dbReference>
<reference evidence="3" key="1">
    <citation type="submission" date="2017-02" db="UniProtKB">
        <authorList>
            <consortium name="WormBaseParasite"/>
        </authorList>
    </citation>
    <scope>IDENTIFICATION</scope>
</reference>
<organism evidence="2 3">
    <name type="scientific">Parastrongyloides trichosuri</name>
    <name type="common">Possum-specific nematode worm</name>
    <dbReference type="NCBI Taxonomy" id="131310"/>
    <lineage>
        <taxon>Eukaryota</taxon>
        <taxon>Metazoa</taxon>
        <taxon>Ecdysozoa</taxon>
        <taxon>Nematoda</taxon>
        <taxon>Chromadorea</taxon>
        <taxon>Rhabditida</taxon>
        <taxon>Tylenchina</taxon>
        <taxon>Panagrolaimomorpha</taxon>
        <taxon>Strongyloidoidea</taxon>
        <taxon>Strongyloididae</taxon>
        <taxon>Parastrongyloides</taxon>
    </lineage>
</organism>
<dbReference type="PANTHER" id="PTHR22900:SF5">
    <property type="entry name" value="PROTEIN CBG14245"/>
    <property type="match status" value="1"/>
</dbReference>
<evidence type="ECO:0000313" key="3">
    <source>
        <dbReference type="WBParaSite" id="PTRK_0001300100.1"/>
    </source>
</evidence>
<evidence type="ECO:0000256" key="1">
    <source>
        <dbReference type="SAM" id="Phobius"/>
    </source>
</evidence>
<dbReference type="WBParaSite" id="PTRK_0001300100.1">
    <property type="protein sequence ID" value="PTRK_0001300100.1"/>
    <property type="gene ID" value="PTRK_0001300100"/>
</dbReference>
<dbReference type="AlphaFoldDB" id="A0A0N4ZWH0"/>
<keyword evidence="1" id="KW-0472">Membrane</keyword>
<accession>A0A0N4ZWH0</accession>
<keyword evidence="1" id="KW-1133">Transmembrane helix</keyword>
<dbReference type="InterPro" id="IPR007669">
    <property type="entry name" value="Chst-1-like"/>
</dbReference>
<keyword evidence="1" id="KW-0812">Transmembrane</keyword>
<proteinExistence type="predicted"/>
<dbReference type="GO" id="GO:1902884">
    <property type="term" value="P:positive regulation of response to oxidative stress"/>
    <property type="evidence" value="ECO:0007669"/>
    <property type="project" value="InterPro"/>
</dbReference>